<evidence type="ECO:0000313" key="1">
    <source>
        <dbReference type="EMBL" id="QAY32541.1"/>
    </source>
</evidence>
<name>A0A4P6DRF1_9BIFI</name>
<dbReference type="AlphaFoldDB" id="A0A4P6DRF1"/>
<evidence type="ECO:0000313" key="2">
    <source>
        <dbReference type="Proteomes" id="UP000293589"/>
    </source>
</evidence>
<accession>A0A4P6DRF1</accession>
<dbReference type="KEGG" id="bgx:ESN35_03195"/>
<dbReference type="Proteomes" id="UP000293589">
    <property type="component" value="Chromosome"/>
</dbReference>
<gene>
    <name evidence="1" type="ORF">ESN35_03195</name>
</gene>
<reference evidence="1 2" key="1">
    <citation type="submission" date="2019-01" db="EMBL/GenBank/DDBJ databases">
        <title>Complete genome sequence of Bifidobacterium gallinarum CACC 514.</title>
        <authorList>
            <person name="Jung M."/>
        </authorList>
    </citation>
    <scope>NUCLEOTIDE SEQUENCE [LARGE SCALE GENOMIC DNA]</scope>
    <source>
        <strain evidence="1 2">CACC 514</strain>
    </source>
</reference>
<dbReference type="RefSeq" id="WP_129237036.1">
    <property type="nucleotide sequence ID" value="NZ_CP035464.1"/>
</dbReference>
<organism evidence="1 2">
    <name type="scientific">Bifidobacterium pullorum subsp. gallinarum</name>
    <dbReference type="NCBI Taxonomy" id="78344"/>
    <lineage>
        <taxon>Bacteria</taxon>
        <taxon>Bacillati</taxon>
        <taxon>Actinomycetota</taxon>
        <taxon>Actinomycetes</taxon>
        <taxon>Bifidobacteriales</taxon>
        <taxon>Bifidobacteriaceae</taxon>
        <taxon>Bifidobacterium</taxon>
    </lineage>
</organism>
<protein>
    <recommendedName>
        <fullName evidence="3">Transposase</fullName>
    </recommendedName>
</protein>
<proteinExistence type="predicted"/>
<dbReference type="EMBL" id="CP035464">
    <property type="protein sequence ID" value="QAY32541.1"/>
    <property type="molecule type" value="Genomic_DNA"/>
</dbReference>
<sequence>MVSRAKAEMILKWHKDGYEVGEISGLLKIGEEECRSIILHPELAEKAPKPKYGPEFIEPMFE</sequence>
<evidence type="ECO:0008006" key="3">
    <source>
        <dbReference type="Google" id="ProtNLM"/>
    </source>
</evidence>